<dbReference type="InterPro" id="IPR027417">
    <property type="entry name" value="P-loop_NTPase"/>
</dbReference>
<accession>A0A2W4ZTA3</accession>
<gene>
    <name evidence="2" type="ORF">DCF15_05900</name>
</gene>
<dbReference type="SUPFAM" id="SSF52540">
    <property type="entry name" value="P-loop containing nucleoside triphosphate hydrolases"/>
    <property type="match status" value="1"/>
</dbReference>
<dbReference type="InterPro" id="IPR050678">
    <property type="entry name" value="DNA_Partitioning_ATPase"/>
</dbReference>
<dbReference type="Gene3D" id="3.40.50.300">
    <property type="entry name" value="P-loop containing nucleotide triphosphate hydrolases"/>
    <property type="match status" value="1"/>
</dbReference>
<dbReference type="EMBL" id="QBMP01000039">
    <property type="protein sequence ID" value="PZO58068.1"/>
    <property type="molecule type" value="Genomic_DNA"/>
</dbReference>
<reference evidence="2 3" key="2">
    <citation type="submission" date="2018-06" db="EMBL/GenBank/DDBJ databases">
        <title>Metagenomic assembly of (sub)arctic Cyanobacteria and their associated microbiome from non-axenic cultures.</title>
        <authorList>
            <person name="Baurain D."/>
        </authorList>
    </citation>
    <scope>NUCLEOTIDE SEQUENCE [LARGE SCALE GENOMIC DNA]</scope>
    <source>
        <strain evidence="2">ULC027bin1</strain>
    </source>
</reference>
<dbReference type="InterPro" id="IPR002586">
    <property type="entry name" value="CobQ/CobB/MinD/ParA_Nub-bd_dom"/>
</dbReference>
<sequence>MIITVASFKGGVGKTTTAIHLAEFLQTDAPTLLVDGDLNRSALQWSGTGGFDFQVCDEGQAVKFSRNAEHIVIDTPARPSVEELATLAGGCDLLIVPTSPDALAMGAMLQMVDYLDKQIFRVLLTIVPAKPSKRGAEARAALESADLPVFSTDIRQLDAFKKAAEQGVSVNKVTGDRMAGIAWNCYQKVGEEILKNG</sequence>
<dbReference type="PANTHER" id="PTHR13696">
    <property type="entry name" value="P-LOOP CONTAINING NUCLEOSIDE TRIPHOSPHATE HYDROLASE"/>
    <property type="match status" value="1"/>
</dbReference>
<feature type="domain" description="CobQ/CobB/MinD/ParA nucleotide binding" evidence="1">
    <location>
        <begin position="3"/>
        <end position="169"/>
    </location>
</feature>
<dbReference type="AlphaFoldDB" id="A0A2W4ZTA3"/>
<evidence type="ECO:0000313" key="2">
    <source>
        <dbReference type="EMBL" id="PZO58068.1"/>
    </source>
</evidence>
<protein>
    <submittedName>
        <fullName evidence="2">Chromosome partitioning protein ParA</fullName>
    </submittedName>
</protein>
<dbReference type="CDD" id="cd02042">
    <property type="entry name" value="ParAB_family"/>
    <property type="match status" value="1"/>
</dbReference>
<dbReference type="Pfam" id="PF01656">
    <property type="entry name" value="CbiA"/>
    <property type="match status" value="1"/>
</dbReference>
<evidence type="ECO:0000313" key="3">
    <source>
        <dbReference type="Proteomes" id="UP000249794"/>
    </source>
</evidence>
<name>A0A2W4ZTA3_9CYAN</name>
<organism evidence="2 3">
    <name type="scientific">Phormidesmis priestleyi</name>
    <dbReference type="NCBI Taxonomy" id="268141"/>
    <lineage>
        <taxon>Bacteria</taxon>
        <taxon>Bacillati</taxon>
        <taxon>Cyanobacteriota</taxon>
        <taxon>Cyanophyceae</taxon>
        <taxon>Leptolyngbyales</taxon>
        <taxon>Leptolyngbyaceae</taxon>
        <taxon>Phormidesmis</taxon>
    </lineage>
</organism>
<dbReference type="Proteomes" id="UP000249794">
    <property type="component" value="Unassembled WGS sequence"/>
</dbReference>
<reference evidence="3" key="1">
    <citation type="submission" date="2018-04" db="EMBL/GenBank/DDBJ databases">
        <authorList>
            <person name="Cornet L."/>
        </authorList>
    </citation>
    <scope>NUCLEOTIDE SEQUENCE [LARGE SCALE GENOMIC DNA]</scope>
</reference>
<dbReference type="PANTHER" id="PTHR13696:SF96">
    <property type="entry name" value="COBQ_COBB_MIND_PARA NUCLEOTIDE BINDING DOMAIN-CONTAINING PROTEIN"/>
    <property type="match status" value="1"/>
</dbReference>
<evidence type="ECO:0000259" key="1">
    <source>
        <dbReference type="Pfam" id="PF01656"/>
    </source>
</evidence>
<comment type="caution">
    <text evidence="2">The sequence shown here is derived from an EMBL/GenBank/DDBJ whole genome shotgun (WGS) entry which is preliminary data.</text>
</comment>
<proteinExistence type="predicted"/>